<dbReference type="PANTHER" id="PTHR43744">
    <property type="entry name" value="ABC TRANSPORTER PERMEASE PROTEIN MG189-RELATED-RELATED"/>
    <property type="match status" value="1"/>
</dbReference>
<dbReference type="RefSeq" id="WP_173096473.1">
    <property type="nucleotide sequence ID" value="NZ_CP053892.1"/>
</dbReference>
<evidence type="ECO:0000256" key="8">
    <source>
        <dbReference type="SAM" id="MobiDB-lite"/>
    </source>
</evidence>
<evidence type="ECO:0000259" key="9">
    <source>
        <dbReference type="PROSITE" id="PS50928"/>
    </source>
</evidence>
<dbReference type="PANTHER" id="PTHR43744:SF12">
    <property type="entry name" value="ABC TRANSPORTER PERMEASE PROTEIN MG189-RELATED"/>
    <property type="match status" value="1"/>
</dbReference>
<evidence type="ECO:0000256" key="7">
    <source>
        <dbReference type="RuleBase" id="RU363032"/>
    </source>
</evidence>
<keyword evidence="2 7" id="KW-0813">Transport</keyword>
<evidence type="ECO:0000256" key="1">
    <source>
        <dbReference type="ARBA" id="ARBA00004651"/>
    </source>
</evidence>
<comment type="similarity">
    <text evidence="7">Belongs to the binding-protein-dependent transport system permease family.</text>
</comment>
<organism evidence="10 11">
    <name type="scientific">Actinomadura verrucosospora</name>
    <dbReference type="NCBI Taxonomy" id="46165"/>
    <lineage>
        <taxon>Bacteria</taxon>
        <taxon>Bacillati</taxon>
        <taxon>Actinomycetota</taxon>
        <taxon>Actinomycetes</taxon>
        <taxon>Streptosporangiales</taxon>
        <taxon>Thermomonosporaceae</taxon>
        <taxon>Actinomadura</taxon>
    </lineage>
</organism>
<keyword evidence="3" id="KW-1003">Cell membrane</keyword>
<feature type="transmembrane region" description="Helical" evidence="7">
    <location>
        <begin position="159"/>
        <end position="180"/>
    </location>
</feature>
<dbReference type="AlphaFoldDB" id="A0A7D3VYT4"/>
<evidence type="ECO:0000256" key="3">
    <source>
        <dbReference type="ARBA" id="ARBA00022475"/>
    </source>
</evidence>
<reference evidence="10 11" key="1">
    <citation type="submission" date="2020-05" db="EMBL/GenBank/DDBJ databases">
        <title>Actinomadura verrucosospora NRRL-B18236 (PFL_A860) Genome sequencing and assembly.</title>
        <authorList>
            <person name="Samborskyy M."/>
        </authorList>
    </citation>
    <scope>NUCLEOTIDE SEQUENCE [LARGE SCALE GENOMIC DNA]</scope>
    <source>
        <strain evidence="10 11">NRRL:B18236</strain>
    </source>
</reference>
<protein>
    <submittedName>
        <fullName evidence="10">Binding-protein-dependent transporters inner membrane component</fullName>
    </submittedName>
</protein>
<evidence type="ECO:0000313" key="10">
    <source>
        <dbReference type="EMBL" id="QKG22336.1"/>
    </source>
</evidence>
<keyword evidence="4 7" id="KW-0812">Transmembrane</keyword>
<dbReference type="InterPro" id="IPR000515">
    <property type="entry name" value="MetI-like"/>
</dbReference>
<dbReference type="Pfam" id="PF00528">
    <property type="entry name" value="BPD_transp_1"/>
    <property type="match status" value="1"/>
</dbReference>
<keyword evidence="11" id="KW-1185">Reference proteome</keyword>
<evidence type="ECO:0000256" key="4">
    <source>
        <dbReference type="ARBA" id="ARBA00022692"/>
    </source>
</evidence>
<feature type="transmembrane region" description="Helical" evidence="7">
    <location>
        <begin position="126"/>
        <end position="147"/>
    </location>
</feature>
<dbReference type="SUPFAM" id="SSF161098">
    <property type="entry name" value="MetI-like"/>
    <property type="match status" value="1"/>
</dbReference>
<dbReference type="GO" id="GO:0005886">
    <property type="term" value="C:plasma membrane"/>
    <property type="evidence" value="ECO:0007669"/>
    <property type="project" value="UniProtKB-SubCell"/>
</dbReference>
<dbReference type="PROSITE" id="PS50928">
    <property type="entry name" value="ABC_TM1"/>
    <property type="match status" value="1"/>
</dbReference>
<dbReference type="GO" id="GO:0055085">
    <property type="term" value="P:transmembrane transport"/>
    <property type="evidence" value="ECO:0007669"/>
    <property type="project" value="InterPro"/>
</dbReference>
<dbReference type="InterPro" id="IPR035906">
    <property type="entry name" value="MetI-like_sf"/>
</dbReference>
<dbReference type="CDD" id="cd06261">
    <property type="entry name" value="TM_PBP2"/>
    <property type="match status" value="1"/>
</dbReference>
<gene>
    <name evidence="10" type="ORF">ACTIVE_3976</name>
</gene>
<feature type="region of interest" description="Disordered" evidence="8">
    <location>
        <begin position="1"/>
        <end position="20"/>
    </location>
</feature>
<keyword evidence="5 7" id="KW-1133">Transmembrane helix</keyword>
<keyword evidence="6 7" id="KW-0472">Membrane</keyword>
<comment type="subcellular location">
    <subcellularLocation>
        <location evidence="1 7">Cell membrane</location>
        <topology evidence="1 7">Multi-pass membrane protein</topology>
    </subcellularLocation>
</comment>
<accession>A0A7D3VYT4</accession>
<feature type="transmembrane region" description="Helical" evidence="7">
    <location>
        <begin position="259"/>
        <end position="280"/>
    </location>
</feature>
<feature type="domain" description="ABC transmembrane type-1" evidence="9">
    <location>
        <begin position="91"/>
        <end position="280"/>
    </location>
</feature>
<feature type="compositionally biased region" description="Low complexity" evidence="8">
    <location>
        <begin position="1"/>
        <end position="11"/>
    </location>
</feature>
<evidence type="ECO:0000256" key="5">
    <source>
        <dbReference type="ARBA" id="ARBA00022989"/>
    </source>
</evidence>
<dbReference type="Proteomes" id="UP000501240">
    <property type="component" value="Chromosome"/>
</dbReference>
<dbReference type="EMBL" id="CP053892">
    <property type="protein sequence ID" value="QKG22336.1"/>
    <property type="molecule type" value="Genomic_DNA"/>
</dbReference>
<name>A0A7D3VYT4_ACTVE</name>
<feature type="transmembrane region" description="Helical" evidence="7">
    <location>
        <begin position="26"/>
        <end position="49"/>
    </location>
</feature>
<evidence type="ECO:0000256" key="2">
    <source>
        <dbReference type="ARBA" id="ARBA00022448"/>
    </source>
</evidence>
<evidence type="ECO:0000256" key="6">
    <source>
        <dbReference type="ARBA" id="ARBA00023136"/>
    </source>
</evidence>
<evidence type="ECO:0000313" key="11">
    <source>
        <dbReference type="Proteomes" id="UP000501240"/>
    </source>
</evidence>
<feature type="transmembrane region" description="Helical" evidence="7">
    <location>
        <begin position="90"/>
        <end position="114"/>
    </location>
</feature>
<proteinExistence type="inferred from homology"/>
<dbReference type="Gene3D" id="1.10.3720.10">
    <property type="entry name" value="MetI-like"/>
    <property type="match status" value="1"/>
</dbReference>
<sequence length="295" mass="32213">MTTLPARAATPPRTPARPHAPRRVRLLGRAAAVLVLTIGALVSAVPFYWMVVASTRDNAELFASSPPFLPGGRLLHNLVALQDSIGFGRVLLNSVGVSVVYTVLSSLISAMCGYGLAKFRFRGRGLLLGLVLATMMIPFQVLLVPLFQMMASLGWVDTYQAVILPFLANSFGIFLMRQAFLGFPDELIESARMDGAGDLRIFYRIVLPVVRPQLGALVIFSFMTQWNAFLWPLLMLNTEDKYTAPVALYTLIGQSHVDYAGLILGSFLATLPVMLLFFLFQKQFVSGLLGGAVKG</sequence>